<dbReference type="RefSeq" id="WP_184562250.1">
    <property type="nucleotide sequence ID" value="NZ_BAAARS010000006.1"/>
</dbReference>
<protein>
    <submittedName>
        <fullName evidence="1">Uncharacterized protein</fullName>
    </submittedName>
</protein>
<accession>A0A7W9TDE9</accession>
<keyword evidence="2" id="KW-1185">Reference proteome</keyword>
<proteinExistence type="predicted"/>
<dbReference type="AlphaFoldDB" id="A0A7W9TDE9"/>
<comment type="caution">
    <text evidence="1">The sequence shown here is derived from an EMBL/GenBank/DDBJ whole genome shotgun (WGS) entry which is preliminary data.</text>
</comment>
<name>A0A7W9TDE9_9ACTN</name>
<evidence type="ECO:0000313" key="1">
    <source>
        <dbReference type="EMBL" id="MBB6078668.1"/>
    </source>
</evidence>
<gene>
    <name evidence="1" type="ORF">HNR57_004610</name>
</gene>
<evidence type="ECO:0000313" key="2">
    <source>
        <dbReference type="Proteomes" id="UP000591537"/>
    </source>
</evidence>
<dbReference type="Proteomes" id="UP000591537">
    <property type="component" value="Unassembled WGS sequence"/>
</dbReference>
<sequence>MHRDKLGIYLNDHLAGATFGIGLAQRIAHQHRHSARSADLQRIADEIAQDRQILLEIMDALGVPARRYKVYGGWAAERLGRLKPNGVLYRRSGLSTLIELETLRLGVEGKTLIWRTLLVVAAGEPRLDESQLQDLLDRARGQIDTLETLRLTAAAAVFSPGLRTVTSDSP</sequence>
<organism evidence="1 2">
    <name type="scientific">Streptomyces paradoxus</name>
    <dbReference type="NCBI Taxonomy" id="66375"/>
    <lineage>
        <taxon>Bacteria</taxon>
        <taxon>Bacillati</taxon>
        <taxon>Actinomycetota</taxon>
        <taxon>Actinomycetes</taxon>
        <taxon>Kitasatosporales</taxon>
        <taxon>Streptomycetaceae</taxon>
        <taxon>Streptomyces</taxon>
    </lineage>
</organism>
<reference evidence="1 2" key="1">
    <citation type="submission" date="2020-08" db="EMBL/GenBank/DDBJ databases">
        <title>Genomic Encyclopedia of Type Strains, Phase IV (KMG-IV): sequencing the most valuable type-strain genomes for metagenomic binning, comparative biology and taxonomic classification.</title>
        <authorList>
            <person name="Goeker M."/>
        </authorList>
    </citation>
    <scope>NUCLEOTIDE SEQUENCE [LARGE SCALE GENOMIC DNA]</scope>
    <source>
        <strain evidence="1 2">DSM 43350</strain>
    </source>
</reference>
<dbReference type="EMBL" id="JACHGV010000007">
    <property type="protein sequence ID" value="MBB6078668.1"/>
    <property type="molecule type" value="Genomic_DNA"/>
</dbReference>